<reference evidence="2 3" key="1">
    <citation type="submission" date="2019-07" db="EMBL/GenBank/DDBJ databases">
        <authorList>
            <person name="Zhao L.H."/>
        </authorList>
    </citation>
    <scope>NUCLEOTIDE SEQUENCE [LARGE SCALE GENOMIC DNA]</scope>
    <source>
        <strain evidence="2 3">Co35</strain>
    </source>
</reference>
<protein>
    <submittedName>
        <fullName evidence="2">Alpha/beta hydrolase</fullName>
    </submittedName>
</protein>
<dbReference type="PANTHER" id="PTHR12482">
    <property type="entry name" value="LIPASE ROG1-RELATED-RELATED"/>
    <property type="match status" value="1"/>
</dbReference>
<accession>A0A554SB37</accession>
<dbReference type="OrthoDB" id="8871309at2"/>
<keyword evidence="2" id="KW-0378">Hydrolase</keyword>
<dbReference type="EMBL" id="VLNT01000005">
    <property type="protein sequence ID" value="TSD63561.1"/>
    <property type="molecule type" value="Genomic_DNA"/>
</dbReference>
<evidence type="ECO:0000313" key="2">
    <source>
        <dbReference type="EMBL" id="TSD63561.1"/>
    </source>
</evidence>
<dbReference type="GO" id="GO:0016787">
    <property type="term" value="F:hydrolase activity"/>
    <property type="evidence" value="ECO:0007669"/>
    <property type="project" value="UniProtKB-KW"/>
</dbReference>
<dbReference type="InterPro" id="IPR007751">
    <property type="entry name" value="DUF676_lipase-like"/>
</dbReference>
<evidence type="ECO:0000313" key="3">
    <source>
        <dbReference type="Proteomes" id="UP000316988"/>
    </source>
</evidence>
<organism evidence="2 3">
    <name type="scientific">Aeromicrobium piscarium</name>
    <dbReference type="NCBI Taxonomy" id="2590901"/>
    <lineage>
        <taxon>Bacteria</taxon>
        <taxon>Bacillati</taxon>
        <taxon>Actinomycetota</taxon>
        <taxon>Actinomycetes</taxon>
        <taxon>Propionibacteriales</taxon>
        <taxon>Nocardioidaceae</taxon>
        <taxon>Aeromicrobium</taxon>
    </lineage>
</organism>
<evidence type="ECO:0000259" key="1">
    <source>
        <dbReference type="Pfam" id="PF05057"/>
    </source>
</evidence>
<dbReference type="InterPro" id="IPR029058">
    <property type="entry name" value="AB_hydrolase_fold"/>
</dbReference>
<dbReference type="InterPro" id="IPR044294">
    <property type="entry name" value="Lipase-like"/>
</dbReference>
<gene>
    <name evidence="2" type="ORF">FNM00_08045</name>
</gene>
<dbReference type="Gene3D" id="3.40.50.1820">
    <property type="entry name" value="alpha/beta hydrolase"/>
    <property type="match status" value="1"/>
</dbReference>
<sequence length="446" mass="48388">MEYRDHNGADAATRPAARVARRFDLPRPARHTGVMSTTPARTTDIAALALTYGDRLILGTVRDTHRAVARRAFAPTRALGGHRIERTHDAVSDAVYGTISGALRAVGGGARSLSRRGLGRPVESTRYGRRLQSAVNGLIGDELRAVDDPHAITMQLRSKGRDVPATPWPLSQAYPEATGHLVFFVHGLCEDDESWQARAGENHIERIRRDTDGTPVVIRYNSGLHISENGKHLDTLIDAVVAAWPTRITRISFVGHSMGGLVVRAATNHAVAAQREWTGLVRDIVCLGTPHTGAALEKAAHLGARALGFWPESRAFGEILQARSEGIVDLRHGYISADEWQGQDLTARWGLDRIAAAPLPHADYHFVAATLGARRGHIASLALGDLLVQLSSAHGSARSGAVVDGARLEYLPSAHHFALLHHPRVGAWLVEWLNSRYRSPRALPTG</sequence>
<dbReference type="AlphaFoldDB" id="A0A554SB37"/>
<feature type="domain" description="DUF676" evidence="1">
    <location>
        <begin position="179"/>
        <end position="317"/>
    </location>
</feature>
<dbReference type="Pfam" id="PF05057">
    <property type="entry name" value="DUF676"/>
    <property type="match status" value="1"/>
</dbReference>
<dbReference type="SUPFAM" id="SSF53474">
    <property type="entry name" value="alpha/beta-Hydrolases"/>
    <property type="match status" value="1"/>
</dbReference>
<dbReference type="Proteomes" id="UP000316988">
    <property type="component" value="Unassembled WGS sequence"/>
</dbReference>
<proteinExistence type="predicted"/>
<comment type="caution">
    <text evidence="2">The sequence shown here is derived from an EMBL/GenBank/DDBJ whole genome shotgun (WGS) entry which is preliminary data.</text>
</comment>
<name>A0A554SB37_9ACTN</name>
<keyword evidence="3" id="KW-1185">Reference proteome</keyword>